<organism evidence="1">
    <name type="scientific">Anguilla anguilla</name>
    <name type="common">European freshwater eel</name>
    <name type="synonym">Muraena anguilla</name>
    <dbReference type="NCBI Taxonomy" id="7936"/>
    <lineage>
        <taxon>Eukaryota</taxon>
        <taxon>Metazoa</taxon>
        <taxon>Chordata</taxon>
        <taxon>Craniata</taxon>
        <taxon>Vertebrata</taxon>
        <taxon>Euteleostomi</taxon>
        <taxon>Actinopterygii</taxon>
        <taxon>Neopterygii</taxon>
        <taxon>Teleostei</taxon>
        <taxon>Anguilliformes</taxon>
        <taxon>Anguillidae</taxon>
        <taxon>Anguilla</taxon>
    </lineage>
</organism>
<reference evidence="1" key="1">
    <citation type="submission" date="2014-11" db="EMBL/GenBank/DDBJ databases">
        <authorList>
            <person name="Amaro Gonzalez C."/>
        </authorList>
    </citation>
    <scope>NUCLEOTIDE SEQUENCE</scope>
</reference>
<name>A0A0E9UW48_ANGAN</name>
<protein>
    <submittedName>
        <fullName evidence="1">Uncharacterized protein</fullName>
    </submittedName>
</protein>
<dbReference type="EMBL" id="GBXM01039379">
    <property type="protein sequence ID" value="JAH69198.1"/>
    <property type="molecule type" value="Transcribed_RNA"/>
</dbReference>
<reference evidence="1" key="2">
    <citation type="journal article" date="2015" name="Fish Shellfish Immunol.">
        <title>Early steps in the European eel (Anguilla anguilla)-Vibrio vulnificus interaction in the gills: Role of the RtxA13 toxin.</title>
        <authorList>
            <person name="Callol A."/>
            <person name="Pajuelo D."/>
            <person name="Ebbesson L."/>
            <person name="Teles M."/>
            <person name="MacKenzie S."/>
            <person name="Amaro C."/>
        </authorList>
    </citation>
    <scope>NUCLEOTIDE SEQUENCE</scope>
</reference>
<evidence type="ECO:0000313" key="1">
    <source>
        <dbReference type="EMBL" id="JAH69198.1"/>
    </source>
</evidence>
<dbReference type="AlphaFoldDB" id="A0A0E9UW48"/>
<proteinExistence type="predicted"/>
<accession>A0A0E9UW48</accession>
<sequence length="29" mass="3474">MGMMFRCPNTFGPCSVYDSQRTEEYNFVY</sequence>